<sequence>MHAALERYVAVGADLDGVVVLGHGEEQRKPSQRVADALVVYFFERAAALLVAQAVVVVVRDTNLAPRPSASPARLSGRGAGEAVEAVEDGAHVFVGARAVGWFVEEDGGAEPVGVRELGQAVGVGEGGCELCGEEEKSEHWGWPCFIGGESCKDGRKRFVNQA</sequence>
<reference evidence="1" key="2">
    <citation type="journal article" date="2022" name="Hortic Res">
        <title>The genome of Dioscorea zingiberensis sheds light on the biosynthesis, origin and evolution of the medicinally important diosgenin saponins.</title>
        <authorList>
            <person name="Li Y."/>
            <person name="Tan C."/>
            <person name="Li Z."/>
            <person name="Guo J."/>
            <person name="Li S."/>
            <person name="Chen X."/>
            <person name="Wang C."/>
            <person name="Dai X."/>
            <person name="Yang H."/>
            <person name="Song W."/>
            <person name="Hou L."/>
            <person name="Xu J."/>
            <person name="Tong Z."/>
            <person name="Xu A."/>
            <person name="Yuan X."/>
            <person name="Wang W."/>
            <person name="Yang Q."/>
            <person name="Chen L."/>
            <person name="Sun Z."/>
            <person name="Wang K."/>
            <person name="Pan B."/>
            <person name="Chen J."/>
            <person name="Bao Y."/>
            <person name="Liu F."/>
            <person name="Qi X."/>
            <person name="Gang D.R."/>
            <person name="Wen J."/>
            <person name="Li J."/>
        </authorList>
    </citation>
    <scope>NUCLEOTIDE SEQUENCE</scope>
    <source>
        <strain evidence="1">Dzin_1.0</strain>
    </source>
</reference>
<dbReference type="Proteomes" id="UP001085076">
    <property type="component" value="Miscellaneous, Linkage group lg04"/>
</dbReference>
<name>A0A9D5HGZ2_9LILI</name>
<protein>
    <submittedName>
        <fullName evidence="1">Uncharacterized protein</fullName>
    </submittedName>
</protein>
<organism evidence="1 2">
    <name type="scientific">Dioscorea zingiberensis</name>
    <dbReference type="NCBI Taxonomy" id="325984"/>
    <lineage>
        <taxon>Eukaryota</taxon>
        <taxon>Viridiplantae</taxon>
        <taxon>Streptophyta</taxon>
        <taxon>Embryophyta</taxon>
        <taxon>Tracheophyta</taxon>
        <taxon>Spermatophyta</taxon>
        <taxon>Magnoliopsida</taxon>
        <taxon>Liliopsida</taxon>
        <taxon>Dioscoreales</taxon>
        <taxon>Dioscoreaceae</taxon>
        <taxon>Dioscorea</taxon>
    </lineage>
</organism>
<dbReference type="AlphaFoldDB" id="A0A9D5HGZ2"/>
<evidence type="ECO:0000313" key="1">
    <source>
        <dbReference type="EMBL" id="KAJ0976095.1"/>
    </source>
</evidence>
<dbReference type="EMBL" id="JAGGNH010000004">
    <property type="protein sequence ID" value="KAJ0976095.1"/>
    <property type="molecule type" value="Genomic_DNA"/>
</dbReference>
<proteinExistence type="predicted"/>
<gene>
    <name evidence="1" type="ORF">J5N97_018060</name>
</gene>
<reference evidence="1" key="1">
    <citation type="submission" date="2021-03" db="EMBL/GenBank/DDBJ databases">
        <authorList>
            <person name="Li Z."/>
            <person name="Yang C."/>
        </authorList>
    </citation>
    <scope>NUCLEOTIDE SEQUENCE</scope>
    <source>
        <strain evidence="1">Dzin_1.0</strain>
        <tissue evidence="1">Leaf</tissue>
    </source>
</reference>
<keyword evidence="2" id="KW-1185">Reference proteome</keyword>
<accession>A0A9D5HGZ2</accession>
<comment type="caution">
    <text evidence="1">The sequence shown here is derived from an EMBL/GenBank/DDBJ whole genome shotgun (WGS) entry which is preliminary data.</text>
</comment>
<evidence type="ECO:0000313" key="2">
    <source>
        <dbReference type="Proteomes" id="UP001085076"/>
    </source>
</evidence>